<keyword evidence="2 4" id="KW-0547">Nucleotide-binding</keyword>
<dbReference type="GO" id="GO:0005524">
    <property type="term" value="F:ATP binding"/>
    <property type="evidence" value="ECO:0007669"/>
    <property type="project" value="UniProtKB-KW"/>
</dbReference>
<dbReference type="InterPro" id="IPR002698">
    <property type="entry name" value="FTHF_cligase"/>
</dbReference>
<dbReference type="Pfam" id="PF01812">
    <property type="entry name" value="5-FTHF_cyc-lig"/>
    <property type="match status" value="1"/>
</dbReference>
<keyword evidence="6" id="KW-0436">Ligase</keyword>
<gene>
    <name evidence="6" type="ORF">H2072_03890</name>
</gene>
<feature type="binding site" evidence="4">
    <location>
        <begin position="2"/>
        <end position="6"/>
    </location>
    <ligand>
        <name>ATP</name>
        <dbReference type="ChEBI" id="CHEBI:30616"/>
    </ligand>
</feature>
<accession>A0A838XU15</accession>
<dbReference type="GO" id="GO:0035999">
    <property type="term" value="P:tetrahydrofolate interconversion"/>
    <property type="evidence" value="ECO:0007669"/>
    <property type="project" value="TreeGrafter"/>
</dbReference>
<name>A0A838XU15_9GAMM</name>
<protein>
    <recommendedName>
        <fullName evidence="5">5-formyltetrahydrofolate cyclo-ligase</fullName>
        <ecNumber evidence="5">6.3.3.2</ecNumber>
    </recommendedName>
</protein>
<comment type="catalytic activity">
    <reaction evidence="5">
        <text>(6S)-5-formyl-5,6,7,8-tetrahydrofolate + ATP = (6R)-5,10-methenyltetrahydrofolate + ADP + phosphate</text>
        <dbReference type="Rhea" id="RHEA:10488"/>
        <dbReference type="ChEBI" id="CHEBI:30616"/>
        <dbReference type="ChEBI" id="CHEBI:43474"/>
        <dbReference type="ChEBI" id="CHEBI:57455"/>
        <dbReference type="ChEBI" id="CHEBI:57457"/>
        <dbReference type="ChEBI" id="CHEBI:456216"/>
        <dbReference type="EC" id="6.3.3.2"/>
    </reaction>
</comment>
<comment type="cofactor">
    <cofactor evidence="5">
        <name>Mg(2+)</name>
        <dbReference type="ChEBI" id="CHEBI:18420"/>
    </cofactor>
</comment>
<dbReference type="PIRSF" id="PIRSF006806">
    <property type="entry name" value="FTHF_cligase"/>
    <property type="match status" value="1"/>
</dbReference>
<dbReference type="SUPFAM" id="SSF100950">
    <property type="entry name" value="NagB/RpiA/CoA transferase-like"/>
    <property type="match status" value="1"/>
</dbReference>
<keyword evidence="5" id="KW-0460">Magnesium</keyword>
<dbReference type="GO" id="GO:0009396">
    <property type="term" value="P:folic acid-containing compound biosynthetic process"/>
    <property type="evidence" value="ECO:0007669"/>
    <property type="project" value="TreeGrafter"/>
</dbReference>
<organism evidence="6 7">
    <name type="scientific">SAR86 cluster bacterium</name>
    <dbReference type="NCBI Taxonomy" id="2030880"/>
    <lineage>
        <taxon>Bacteria</taxon>
        <taxon>Pseudomonadati</taxon>
        <taxon>Pseudomonadota</taxon>
        <taxon>Gammaproteobacteria</taxon>
        <taxon>SAR86 cluster</taxon>
    </lineage>
</organism>
<evidence type="ECO:0000256" key="4">
    <source>
        <dbReference type="PIRSR" id="PIRSR006806-1"/>
    </source>
</evidence>
<dbReference type="GO" id="GO:0030272">
    <property type="term" value="F:5-formyltetrahydrofolate cyclo-ligase activity"/>
    <property type="evidence" value="ECO:0007669"/>
    <property type="project" value="UniProtKB-EC"/>
</dbReference>
<dbReference type="GO" id="GO:0046872">
    <property type="term" value="F:metal ion binding"/>
    <property type="evidence" value="ECO:0007669"/>
    <property type="project" value="UniProtKB-KW"/>
</dbReference>
<feature type="binding site" evidence="4">
    <location>
        <begin position="129"/>
        <end position="137"/>
    </location>
    <ligand>
        <name>ATP</name>
        <dbReference type="ChEBI" id="CHEBI:30616"/>
    </ligand>
</feature>
<feature type="binding site" evidence="4">
    <location>
        <position position="53"/>
    </location>
    <ligand>
        <name>substrate</name>
    </ligand>
</feature>
<dbReference type="PANTHER" id="PTHR23407">
    <property type="entry name" value="ATPASE INHIBITOR/5-FORMYLTETRAHYDROFOLATE CYCLO-LIGASE"/>
    <property type="match status" value="1"/>
</dbReference>
<evidence type="ECO:0000313" key="7">
    <source>
        <dbReference type="Proteomes" id="UP000551848"/>
    </source>
</evidence>
<evidence type="ECO:0000256" key="1">
    <source>
        <dbReference type="ARBA" id="ARBA00010638"/>
    </source>
</evidence>
<evidence type="ECO:0000256" key="2">
    <source>
        <dbReference type="ARBA" id="ARBA00022741"/>
    </source>
</evidence>
<evidence type="ECO:0000256" key="3">
    <source>
        <dbReference type="ARBA" id="ARBA00022840"/>
    </source>
</evidence>
<evidence type="ECO:0000313" key="6">
    <source>
        <dbReference type="EMBL" id="MBA4692868.1"/>
    </source>
</evidence>
<dbReference type="InterPro" id="IPR037171">
    <property type="entry name" value="NagB/RpiA_transferase-like"/>
</dbReference>
<evidence type="ECO:0000256" key="5">
    <source>
        <dbReference type="RuleBase" id="RU361279"/>
    </source>
</evidence>
<dbReference type="AlphaFoldDB" id="A0A838XU15"/>
<dbReference type="InterPro" id="IPR024185">
    <property type="entry name" value="FTHF_cligase-like_sf"/>
</dbReference>
<keyword evidence="3 4" id="KW-0067">ATP-binding</keyword>
<comment type="similarity">
    <text evidence="1 5">Belongs to the 5-formyltetrahydrofolate cyclo-ligase family.</text>
</comment>
<dbReference type="PANTHER" id="PTHR23407:SF1">
    <property type="entry name" value="5-FORMYLTETRAHYDROFOLATE CYCLO-LIGASE"/>
    <property type="match status" value="1"/>
</dbReference>
<proteinExistence type="inferred from homology"/>
<dbReference type="EMBL" id="JACETL010000050">
    <property type="protein sequence ID" value="MBA4692868.1"/>
    <property type="molecule type" value="Genomic_DNA"/>
</dbReference>
<reference evidence="6 7" key="1">
    <citation type="submission" date="2020-06" db="EMBL/GenBank/DDBJ databases">
        <title>Dysbiosis in marine aquaculture revealed through microbiome analysis: reverse ecology for environmental sustainability.</title>
        <authorList>
            <person name="Haro-Moreno J.M."/>
            <person name="Coutinho F.H."/>
            <person name="Zaragoza-Solas A."/>
            <person name="Picazo A."/>
            <person name="Almagro-Moreno S."/>
            <person name="Lopez-Perez M."/>
        </authorList>
    </citation>
    <scope>NUCLEOTIDE SEQUENCE [LARGE SCALE GENOMIC DNA]</scope>
    <source>
        <strain evidence="6">MCMED-G41</strain>
    </source>
</reference>
<dbReference type="NCBIfam" id="TIGR02727">
    <property type="entry name" value="MTHFS_bact"/>
    <property type="match status" value="1"/>
</dbReference>
<keyword evidence="5" id="KW-0479">Metal-binding</keyword>
<dbReference type="Gene3D" id="3.40.50.10420">
    <property type="entry name" value="NagB/RpiA/CoA transferase-like"/>
    <property type="match status" value="1"/>
</dbReference>
<dbReference type="Proteomes" id="UP000551848">
    <property type="component" value="Unassembled WGS sequence"/>
</dbReference>
<comment type="caution">
    <text evidence="6">The sequence shown here is derived from an EMBL/GenBank/DDBJ whole genome shotgun (WGS) entry which is preliminary data.</text>
</comment>
<dbReference type="EC" id="6.3.3.2" evidence="5"/>
<sequence length="189" mass="21533">MKSKYRQSILSIRNALSSSEVSSLSKEIVKNVNAEFSLDEVCILGSYFSVNNEVDLTAINKKRFNENRLTTYPKIGPNYSMNLIAPITFEQLIKNKYDIYEPSDGDAINSMEHEIIIIPTVGVDKNGYRLGYGGGYYDRYLESVHKNSNRPLLIGLIYDFQLIDDSIDEIHDIKLDVVFSETQIKNFVS</sequence>